<protein>
    <submittedName>
        <fullName evidence="1">Uncharacterized protein</fullName>
    </submittedName>
</protein>
<sequence length="195" mass="21724">MGVQLLDIITKLASYAMVICFGLFAYYKITDKSTNIHYGRYALLSLIIMIMFGTAFFLTPQGQHILKTGDTSDTVLSGSAKKKAVIKNPVTAVTKTYNDTNNLIFKHPTEVTLKSKKLNVTVADSRDTNGSLKLATAEILTTLKQSNLKDINNIQITYRPLNSQKTRLKYQLSKSQLINSLPKKVTTNNLNKFAN</sequence>
<evidence type="ECO:0000313" key="2">
    <source>
        <dbReference type="Proteomes" id="UP001149860"/>
    </source>
</evidence>
<dbReference type="Proteomes" id="UP001149860">
    <property type="component" value="Chromosome"/>
</dbReference>
<name>A0ACD5DCH7_9LACO</name>
<accession>A0ACD5DCH7</accession>
<dbReference type="EMBL" id="CP168151">
    <property type="protein sequence ID" value="XFD39072.1"/>
    <property type="molecule type" value="Genomic_DNA"/>
</dbReference>
<proteinExistence type="predicted"/>
<gene>
    <name evidence="1" type="ORF">O0236_006445</name>
</gene>
<keyword evidence="2" id="KW-1185">Reference proteome</keyword>
<reference evidence="1" key="1">
    <citation type="submission" date="2024-08" db="EMBL/GenBank/DDBJ databases">
        <title>Lentilactobacillus sp. nov., isolated from tree bark.</title>
        <authorList>
            <person name="Phuengjayaem S."/>
            <person name="Tanasupawat S."/>
        </authorList>
    </citation>
    <scope>NUCLEOTIDE SEQUENCE</scope>
    <source>
        <strain evidence="1">SPB1-3</strain>
    </source>
</reference>
<organism evidence="1 2">
    <name type="scientific">Lentilactobacillus terminaliae</name>
    <dbReference type="NCBI Taxonomy" id="3003483"/>
    <lineage>
        <taxon>Bacteria</taxon>
        <taxon>Bacillati</taxon>
        <taxon>Bacillota</taxon>
        <taxon>Bacilli</taxon>
        <taxon>Lactobacillales</taxon>
        <taxon>Lactobacillaceae</taxon>
        <taxon>Lentilactobacillus</taxon>
    </lineage>
</organism>
<evidence type="ECO:0000313" key="1">
    <source>
        <dbReference type="EMBL" id="XFD39072.1"/>
    </source>
</evidence>